<evidence type="ECO:0000256" key="3">
    <source>
        <dbReference type="ARBA" id="ARBA00023121"/>
    </source>
</evidence>
<keyword evidence="4" id="KW-0472">Membrane</keyword>
<keyword evidence="3" id="KW-0446">Lipid-binding</keyword>
<dbReference type="AlphaFoldDB" id="A0AAU1U4C0"/>
<keyword evidence="2" id="KW-0333">Golgi apparatus</keyword>
<accession>A0AAU1U4C0</accession>
<sequence length="241" mass="25499">MNPGAPATTLQEEAPVPHGSLSLPARLFLLGFDTEKGRVSGAPDLALSVRAAALVELARRRIISDVDGVVTPVFDARTGDPVLDELMELAEESRPRSWRTWIGYRSGATLDTVRRQLASEGYLSAERKRVFGLFPVTRYGLARAGYVEVLRAEVLGALEGAEPVGRVDEDDAVLAVLAATGKLRRLIPGKARRTHKDRLDDLAARAGGLSPELGQSLGDIRAALAAAVKASEAARASAGGG</sequence>
<dbReference type="GO" id="GO:0012505">
    <property type="term" value="C:endomembrane system"/>
    <property type="evidence" value="ECO:0007669"/>
    <property type="project" value="UniProtKB-ARBA"/>
</dbReference>
<comment type="subcellular location">
    <subcellularLocation>
        <location evidence="1">Golgi apparatus membrane</location>
        <topology evidence="1">Peripheral membrane protein</topology>
        <orientation evidence="1">Cytoplasmic side</orientation>
    </subcellularLocation>
</comment>
<evidence type="ECO:0000256" key="1">
    <source>
        <dbReference type="ARBA" id="ARBA00004255"/>
    </source>
</evidence>
<evidence type="ECO:0000256" key="2">
    <source>
        <dbReference type="ARBA" id="ARBA00023034"/>
    </source>
</evidence>
<evidence type="ECO:0000313" key="5">
    <source>
        <dbReference type="EMBL" id="WTS11812.1"/>
    </source>
</evidence>
<organism evidence="5">
    <name type="scientific">Streptomyces sp. NBC_00119</name>
    <dbReference type="NCBI Taxonomy" id="2975659"/>
    <lineage>
        <taxon>Bacteria</taxon>
        <taxon>Bacillati</taxon>
        <taxon>Actinomycetota</taxon>
        <taxon>Actinomycetes</taxon>
        <taxon>Kitasatosporales</taxon>
        <taxon>Streptomycetaceae</taxon>
        <taxon>Streptomyces</taxon>
    </lineage>
</organism>
<evidence type="ECO:0000256" key="4">
    <source>
        <dbReference type="ARBA" id="ARBA00023136"/>
    </source>
</evidence>
<dbReference type="EMBL" id="CP108195">
    <property type="protein sequence ID" value="WTS11812.1"/>
    <property type="molecule type" value="Genomic_DNA"/>
</dbReference>
<dbReference type="GO" id="GO:0070273">
    <property type="term" value="F:phosphatidylinositol-4-phosphate binding"/>
    <property type="evidence" value="ECO:0007669"/>
    <property type="project" value="InterPro"/>
</dbReference>
<protein>
    <submittedName>
        <fullName evidence="5">GPP34 family phosphoprotein</fullName>
    </submittedName>
</protein>
<dbReference type="Pfam" id="PF05719">
    <property type="entry name" value="GPP34"/>
    <property type="match status" value="1"/>
</dbReference>
<name>A0AAU1U4C0_9ACTN</name>
<reference evidence="5" key="1">
    <citation type="submission" date="2022-10" db="EMBL/GenBank/DDBJ databases">
        <title>The complete genomes of actinobacterial strains from the NBC collection.</title>
        <authorList>
            <person name="Joergensen T.S."/>
            <person name="Alvarez Arevalo M."/>
            <person name="Sterndorff E.B."/>
            <person name="Faurdal D."/>
            <person name="Vuksanovic O."/>
            <person name="Mourched A.-S."/>
            <person name="Charusanti P."/>
            <person name="Shaw S."/>
            <person name="Blin K."/>
            <person name="Weber T."/>
        </authorList>
    </citation>
    <scope>NUCLEOTIDE SEQUENCE</scope>
    <source>
        <strain evidence="5">NBC_00119</strain>
    </source>
</reference>
<gene>
    <name evidence="5" type="ORF">OHU69_12705</name>
</gene>
<proteinExistence type="predicted"/>
<dbReference type="GO" id="GO:0005737">
    <property type="term" value="C:cytoplasm"/>
    <property type="evidence" value="ECO:0007669"/>
    <property type="project" value="UniProtKB-ARBA"/>
</dbReference>
<dbReference type="InterPro" id="IPR038261">
    <property type="entry name" value="GPP34-like_sf"/>
</dbReference>
<dbReference type="InterPro" id="IPR008628">
    <property type="entry name" value="GPP34-like"/>
</dbReference>
<dbReference type="Gene3D" id="1.10.3630.10">
    <property type="entry name" value="yeast vps74-n-term truncation variant domain like"/>
    <property type="match status" value="1"/>
</dbReference>